<accession>A0A1C9WAL1</accession>
<reference evidence="2" key="1">
    <citation type="submission" date="2016-01" db="EMBL/GenBank/DDBJ databases">
        <title>Complete genome sequence of Microbulbifer sp. CCB-MM1, a halophile isolated from Matang Mangrove Forest, Perak.</title>
        <authorList>
            <person name="Moh T.H."/>
            <person name="Dinesh B."/>
            <person name="Lau N.-S."/>
            <person name="Go F."/>
            <person name="Alexander Chong S.-C."/>
        </authorList>
    </citation>
    <scope>NUCLEOTIDE SEQUENCE [LARGE SCALE GENOMIC DNA]</scope>
    <source>
        <strain evidence="2">CCB-MM1</strain>
    </source>
</reference>
<dbReference type="Pfam" id="PF10707">
    <property type="entry name" value="YrbL-PhoP_reg"/>
    <property type="match status" value="1"/>
</dbReference>
<dbReference type="PATRIC" id="fig|1769779.3.peg.2775"/>
<evidence type="ECO:0000313" key="1">
    <source>
        <dbReference type="EMBL" id="AOS98175.1"/>
    </source>
</evidence>
<keyword evidence="2" id="KW-1185">Reference proteome</keyword>
<dbReference type="EMBL" id="CP014143">
    <property type="protein sequence ID" value="AOS98175.1"/>
    <property type="molecule type" value="Genomic_DNA"/>
</dbReference>
<evidence type="ECO:0000313" key="2">
    <source>
        <dbReference type="Proteomes" id="UP000095672"/>
    </source>
</evidence>
<sequence>MTIKLAPEKPFARGGNRLCFIHPVDESLCIKVRRPDFTLADRRRKKGFPKNLKPLSSFDDNLEEERVMSALQKQYGELVFRHVSRCYGFVDTDMGRGLVSELIRDGNGAISQTLKKVIWDEAFTEECRRAVTELCQFWETNLVPSRHLLLHNIVVQRDSEGAIQRLVVIDGLGSAGLLPIRLLPPSIQRKKIEKKIAVMHGRIKTLLGQRHQATFPGYHGLLMHDGVTSP</sequence>
<dbReference type="KEGG" id="micc:AUP74_02780"/>
<dbReference type="OrthoDB" id="595236at2"/>
<evidence type="ECO:0008006" key="3">
    <source>
        <dbReference type="Google" id="ProtNLM"/>
    </source>
</evidence>
<dbReference type="InterPro" id="IPR019647">
    <property type="entry name" value="PhoP_reg_network_YrbL"/>
</dbReference>
<organism evidence="1 2">
    <name type="scientific">Microbulbifer aggregans</name>
    <dbReference type="NCBI Taxonomy" id="1769779"/>
    <lineage>
        <taxon>Bacteria</taxon>
        <taxon>Pseudomonadati</taxon>
        <taxon>Pseudomonadota</taxon>
        <taxon>Gammaproteobacteria</taxon>
        <taxon>Cellvibrionales</taxon>
        <taxon>Microbulbiferaceae</taxon>
        <taxon>Microbulbifer</taxon>
    </lineage>
</organism>
<dbReference type="RefSeq" id="WP_069948069.1">
    <property type="nucleotide sequence ID" value="NZ_CP014143.1"/>
</dbReference>
<dbReference type="AlphaFoldDB" id="A0A1C9WAL1"/>
<name>A0A1C9WAL1_9GAMM</name>
<proteinExistence type="predicted"/>
<gene>
    <name evidence="1" type="ORF">AUP74_02780</name>
</gene>
<dbReference type="Proteomes" id="UP000095672">
    <property type="component" value="Chromosome"/>
</dbReference>
<protein>
    <recommendedName>
        <fullName evidence="3">PhoP regulatory network protein YrbL</fullName>
    </recommendedName>
</protein>
<dbReference type="STRING" id="1769779.AUP74_02780"/>